<protein>
    <submittedName>
        <fullName evidence="1">Uncharacterized protein</fullName>
    </submittedName>
</protein>
<dbReference type="EMBL" id="JBHUKR010000002">
    <property type="protein sequence ID" value="MFD2414812.1"/>
    <property type="molecule type" value="Genomic_DNA"/>
</dbReference>
<sequence>MKHRGMSRSQAEALYRRTHAELNWDNELVNRFGAAGIGIKEITRSGTVVHRADFQKTHVGWEQIKNTTVAWGQVVRATWLLITQPGVTAVDEQPLSRTVRRRAERQGYNPNAVRVVRIRDRADTPQREPHTDRSYRVRWTVRGHWRNQWYPAGGEHRPVWINPHVKGPQNAPLRTGDTVHVLASDPGVTESSR</sequence>
<gene>
    <name evidence="1" type="ORF">ACFSXZ_00525</name>
</gene>
<dbReference type="Proteomes" id="UP001597417">
    <property type="component" value="Unassembled WGS sequence"/>
</dbReference>
<name>A0ABW5FLV7_9PSEU</name>
<dbReference type="RefSeq" id="WP_378260038.1">
    <property type="nucleotide sequence ID" value="NZ_JBHUKR010000002.1"/>
</dbReference>
<comment type="caution">
    <text evidence="1">The sequence shown here is derived from an EMBL/GenBank/DDBJ whole genome shotgun (WGS) entry which is preliminary data.</text>
</comment>
<organism evidence="1 2">
    <name type="scientific">Amycolatopsis pigmentata</name>
    <dbReference type="NCBI Taxonomy" id="450801"/>
    <lineage>
        <taxon>Bacteria</taxon>
        <taxon>Bacillati</taxon>
        <taxon>Actinomycetota</taxon>
        <taxon>Actinomycetes</taxon>
        <taxon>Pseudonocardiales</taxon>
        <taxon>Pseudonocardiaceae</taxon>
        <taxon>Amycolatopsis</taxon>
    </lineage>
</organism>
<evidence type="ECO:0000313" key="2">
    <source>
        <dbReference type="Proteomes" id="UP001597417"/>
    </source>
</evidence>
<accession>A0ABW5FLV7</accession>
<evidence type="ECO:0000313" key="1">
    <source>
        <dbReference type="EMBL" id="MFD2414812.1"/>
    </source>
</evidence>
<proteinExistence type="predicted"/>
<keyword evidence="2" id="KW-1185">Reference proteome</keyword>
<reference evidence="2" key="1">
    <citation type="journal article" date="2019" name="Int. J. Syst. Evol. Microbiol.">
        <title>The Global Catalogue of Microorganisms (GCM) 10K type strain sequencing project: providing services to taxonomists for standard genome sequencing and annotation.</title>
        <authorList>
            <consortium name="The Broad Institute Genomics Platform"/>
            <consortium name="The Broad Institute Genome Sequencing Center for Infectious Disease"/>
            <person name="Wu L."/>
            <person name="Ma J."/>
        </authorList>
    </citation>
    <scope>NUCLEOTIDE SEQUENCE [LARGE SCALE GENOMIC DNA]</scope>
    <source>
        <strain evidence="2">CGMCC 4.7645</strain>
    </source>
</reference>